<evidence type="ECO:0000256" key="6">
    <source>
        <dbReference type="ARBA" id="ARBA00004661"/>
    </source>
</evidence>
<name>A0ABP7WE66_9SPHI</name>
<comment type="catalytic activity">
    <reaction evidence="1">
        <text>7-phospho-2-dehydro-3-deoxy-D-arabino-heptonate = 3-dehydroquinate + phosphate</text>
        <dbReference type="Rhea" id="RHEA:21968"/>
        <dbReference type="ChEBI" id="CHEBI:32364"/>
        <dbReference type="ChEBI" id="CHEBI:43474"/>
        <dbReference type="ChEBI" id="CHEBI:58394"/>
        <dbReference type="EC" id="4.2.3.4"/>
    </reaction>
</comment>
<keyword evidence="11" id="KW-0028">Amino-acid biosynthesis</keyword>
<evidence type="ECO:0000256" key="9">
    <source>
        <dbReference type="ARBA" id="ARBA00017684"/>
    </source>
</evidence>
<evidence type="ECO:0000259" key="21">
    <source>
        <dbReference type="Pfam" id="PF24621"/>
    </source>
</evidence>
<evidence type="ECO:0000313" key="23">
    <source>
        <dbReference type="Proteomes" id="UP001500841"/>
    </source>
</evidence>
<comment type="pathway">
    <text evidence="6">Metabolic intermediate biosynthesis; chorismate biosynthesis; chorismate from D-erythrose 4-phosphate and phosphoenolpyruvate: step 2/7.</text>
</comment>
<evidence type="ECO:0000256" key="3">
    <source>
        <dbReference type="ARBA" id="ARBA00001941"/>
    </source>
</evidence>
<keyword evidence="18" id="KW-0170">Cobalt</keyword>
<dbReference type="EC" id="4.2.3.4" evidence="8 19"/>
<dbReference type="InterPro" id="IPR056179">
    <property type="entry name" value="DHQS_C"/>
</dbReference>
<evidence type="ECO:0000256" key="19">
    <source>
        <dbReference type="NCBIfam" id="TIGR01357"/>
    </source>
</evidence>
<dbReference type="InterPro" id="IPR030960">
    <property type="entry name" value="DHQS/DOIS_N"/>
</dbReference>
<sequence>MSTIDADSCKVDVMDTIESNNYNIYFQNSLSELASFVEKGGYSRFFILTDENTAKYCLPLLRERLGDPDNFDIIEVNAGEESKDIDFCIGVWKMLIDFGADRQSLLINLGGGVISDLGGFAASTFKRGIDFVHVPTTLLSQVDASVGGKTGIDINSIKNIIGTFTQPKAVFIEGEFLKTLPSRQILSGTAEMLKHGLICDAEYWNQLKQSDLTTPADWMVYRSVAIKNAVVLEDPNEKNIRKSLNFGHTIGHAVETYSLINDKDSLSHGEAIAIGMICEAYLSHKKSSLSAEELTEITQVLMNLYPRYNLKTADNTTLIDYMLKDKKNQNGKINCTLLSKIGQFNIDNICTEEELIEGLNYYANL</sequence>
<evidence type="ECO:0000259" key="20">
    <source>
        <dbReference type="Pfam" id="PF01761"/>
    </source>
</evidence>
<dbReference type="InterPro" id="IPR030963">
    <property type="entry name" value="DHQ_synth_fam"/>
</dbReference>
<evidence type="ECO:0000256" key="1">
    <source>
        <dbReference type="ARBA" id="ARBA00001393"/>
    </source>
</evidence>
<organism evidence="22 23">
    <name type="scientific">Mucilaginibacter panaciglaebae</name>
    <dbReference type="NCBI Taxonomy" id="502331"/>
    <lineage>
        <taxon>Bacteria</taxon>
        <taxon>Pseudomonadati</taxon>
        <taxon>Bacteroidota</taxon>
        <taxon>Sphingobacteriia</taxon>
        <taxon>Sphingobacteriales</taxon>
        <taxon>Sphingobacteriaceae</taxon>
        <taxon>Mucilaginibacter</taxon>
    </lineage>
</organism>
<dbReference type="PANTHER" id="PTHR43622:SF7">
    <property type="entry name" value="3-DEHYDROQUINATE SYNTHASE, CHLOROPLASTIC"/>
    <property type="match status" value="1"/>
</dbReference>
<dbReference type="InterPro" id="IPR016037">
    <property type="entry name" value="DHQ_synth_AroB"/>
</dbReference>
<evidence type="ECO:0000256" key="7">
    <source>
        <dbReference type="ARBA" id="ARBA00005412"/>
    </source>
</evidence>
<accession>A0ABP7WE66</accession>
<protein>
    <recommendedName>
        <fullName evidence="9 19">3-dehydroquinate synthase</fullName>
        <ecNumber evidence="8 19">4.2.3.4</ecNumber>
    </recommendedName>
</protein>
<keyword evidence="16" id="KW-0057">Aromatic amino acid biosynthesis</keyword>
<dbReference type="SUPFAM" id="SSF56796">
    <property type="entry name" value="Dehydroquinate synthase-like"/>
    <property type="match status" value="1"/>
</dbReference>
<evidence type="ECO:0000256" key="4">
    <source>
        <dbReference type="ARBA" id="ARBA00003485"/>
    </source>
</evidence>
<keyword evidence="14" id="KW-0862">Zinc</keyword>
<evidence type="ECO:0000256" key="18">
    <source>
        <dbReference type="ARBA" id="ARBA00023285"/>
    </source>
</evidence>
<dbReference type="Gene3D" id="1.20.1090.10">
    <property type="entry name" value="Dehydroquinate synthase-like - alpha domain"/>
    <property type="match status" value="1"/>
</dbReference>
<dbReference type="Pfam" id="PF24621">
    <property type="entry name" value="DHQS_C"/>
    <property type="match status" value="1"/>
</dbReference>
<keyword evidence="10" id="KW-0963">Cytoplasm</keyword>
<evidence type="ECO:0000256" key="17">
    <source>
        <dbReference type="ARBA" id="ARBA00023239"/>
    </source>
</evidence>
<evidence type="ECO:0000256" key="11">
    <source>
        <dbReference type="ARBA" id="ARBA00022605"/>
    </source>
</evidence>
<dbReference type="PIRSF" id="PIRSF001455">
    <property type="entry name" value="DHQ_synth"/>
    <property type="match status" value="1"/>
</dbReference>
<keyword evidence="17" id="KW-0456">Lyase</keyword>
<evidence type="ECO:0000256" key="13">
    <source>
        <dbReference type="ARBA" id="ARBA00022741"/>
    </source>
</evidence>
<comment type="caution">
    <text evidence="22">The sequence shown here is derived from an EMBL/GenBank/DDBJ whole genome shotgun (WGS) entry which is preliminary data.</text>
</comment>
<comment type="subcellular location">
    <subcellularLocation>
        <location evidence="5">Cytoplasm</location>
    </subcellularLocation>
</comment>
<keyword evidence="13" id="KW-0547">Nucleotide-binding</keyword>
<dbReference type="EMBL" id="BAABCV010000001">
    <property type="protein sequence ID" value="GAA4086421.1"/>
    <property type="molecule type" value="Genomic_DNA"/>
</dbReference>
<feature type="domain" description="3-dehydroquinate synthase N-terminal" evidence="20">
    <location>
        <begin position="74"/>
        <end position="185"/>
    </location>
</feature>
<evidence type="ECO:0000256" key="10">
    <source>
        <dbReference type="ARBA" id="ARBA00022490"/>
    </source>
</evidence>
<dbReference type="Proteomes" id="UP001500841">
    <property type="component" value="Unassembled WGS sequence"/>
</dbReference>
<dbReference type="Pfam" id="PF01761">
    <property type="entry name" value="DHQ_synthase"/>
    <property type="match status" value="1"/>
</dbReference>
<evidence type="ECO:0000256" key="5">
    <source>
        <dbReference type="ARBA" id="ARBA00004496"/>
    </source>
</evidence>
<evidence type="ECO:0000256" key="8">
    <source>
        <dbReference type="ARBA" id="ARBA00013031"/>
    </source>
</evidence>
<evidence type="ECO:0000256" key="2">
    <source>
        <dbReference type="ARBA" id="ARBA00001911"/>
    </source>
</evidence>
<gene>
    <name evidence="22" type="primary">aroB</name>
    <name evidence="22" type="ORF">GCM10022392_04210</name>
</gene>
<comment type="function">
    <text evidence="4">Catalyzes the conversion of 3-deoxy-D-arabino-heptulosonate 7-phosphate (DAHP) to dehydroquinate (DHQ).</text>
</comment>
<evidence type="ECO:0000256" key="12">
    <source>
        <dbReference type="ARBA" id="ARBA00022723"/>
    </source>
</evidence>
<comment type="cofactor">
    <cofactor evidence="2">
        <name>NAD(+)</name>
        <dbReference type="ChEBI" id="CHEBI:57540"/>
    </cofactor>
</comment>
<evidence type="ECO:0000256" key="16">
    <source>
        <dbReference type="ARBA" id="ARBA00023141"/>
    </source>
</evidence>
<proteinExistence type="inferred from homology"/>
<evidence type="ECO:0000256" key="15">
    <source>
        <dbReference type="ARBA" id="ARBA00023027"/>
    </source>
</evidence>
<evidence type="ECO:0000313" key="22">
    <source>
        <dbReference type="EMBL" id="GAA4086421.1"/>
    </source>
</evidence>
<dbReference type="PANTHER" id="PTHR43622">
    <property type="entry name" value="3-DEHYDROQUINATE SYNTHASE"/>
    <property type="match status" value="1"/>
</dbReference>
<evidence type="ECO:0000256" key="14">
    <source>
        <dbReference type="ARBA" id="ARBA00022833"/>
    </source>
</evidence>
<reference evidence="23" key="1">
    <citation type="journal article" date="2019" name="Int. J. Syst. Evol. Microbiol.">
        <title>The Global Catalogue of Microorganisms (GCM) 10K type strain sequencing project: providing services to taxonomists for standard genome sequencing and annotation.</title>
        <authorList>
            <consortium name="The Broad Institute Genomics Platform"/>
            <consortium name="The Broad Institute Genome Sequencing Center for Infectious Disease"/>
            <person name="Wu L."/>
            <person name="Ma J."/>
        </authorList>
    </citation>
    <scope>NUCLEOTIDE SEQUENCE [LARGE SCALE GENOMIC DNA]</scope>
    <source>
        <strain evidence="23">JCM 17085</strain>
    </source>
</reference>
<dbReference type="NCBIfam" id="TIGR01357">
    <property type="entry name" value="aroB"/>
    <property type="match status" value="1"/>
</dbReference>
<dbReference type="Gene3D" id="3.40.50.1970">
    <property type="match status" value="1"/>
</dbReference>
<comment type="cofactor">
    <cofactor evidence="3">
        <name>Co(2+)</name>
        <dbReference type="ChEBI" id="CHEBI:48828"/>
    </cofactor>
</comment>
<keyword evidence="12" id="KW-0479">Metal-binding</keyword>
<keyword evidence="15" id="KW-0520">NAD</keyword>
<dbReference type="InterPro" id="IPR050071">
    <property type="entry name" value="Dehydroquinate_synthase"/>
</dbReference>
<comment type="similarity">
    <text evidence="7">Belongs to the sugar phosphate cyclases superfamily. Dehydroquinate synthase family.</text>
</comment>
<keyword evidence="23" id="KW-1185">Reference proteome</keyword>
<dbReference type="CDD" id="cd08195">
    <property type="entry name" value="DHQS"/>
    <property type="match status" value="1"/>
</dbReference>
<feature type="domain" description="3-dehydroquinate synthase C-terminal" evidence="21">
    <location>
        <begin position="188"/>
        <end position="328"/>
    </location>
</feature>